<feature type="domain" description="HTH araC/xylS-type" evidence="4">
    <location>
        <begin position="164"/>
        <end position="272"/>
    </location>
</feature>
<dbReference type="PANTHER" id="PTHR46796">
    <property type="entry name" value="HTH-TYPE TRANSCRIPTIONAL ACTIVATOR RHAS-RELATED"/>
    <property type="match status" value="1"/>
</dbReference>
<keyword evidence="2" id="KW-0238">DNA-binding</keyword>
<dbReference type="Pfam" id="PF20240">
    <property type="entry name" value="DUF6597"/>
    <property type="match status" value="1"/>
</dbReference>
<gene>
    <name evidence="5" type="ORF">OHA16_31755</name>
</gene>
<evidence type="ECO:0000256" key="1">
    <source>
        <dbReference type="ARBA" id="ARBA00023015"/>
    </source>
</evidence>
<evidence type="ECO:0000256" key="3">
    <source>
        <dbReference type="ARBA" id="ARBA00023163"/>
    </source>
</evidence>
<dbReference type="InterPro" id="IPR046532">
    <property type="entry name" value="DUF6597"/>
</dbReference>
<evidence type="ECO:0000256" key="2">
    <source>
        <dbReference type="ARBA" id="ARBA00023125"/>
    </source>
</evidence>
<keyword evidence="6" id="KW-1185">Reference proteome</keyword>
<name>A0ABZ1UAM2_9ACTN</name>
<dbReference type="InterPro" id="IPR050204">
    <property type="entry name" value="AraC_XylS_family_regulators"/>
</dbReference>
<keyword evidence="1" id="KW-0805">Transcription regulation</keyword>
<dbReference type="SMART" id="SM00342">
    <property type="entry name" value="HTH_ARAC"/>
    <property type="match status" value="1"/>
</dbReference>
<proteinExistence type="predicted"/>
<organism evidence="5 6">
    <name type="scientific">Kitasatospora purpeofusca</name>
    <dbReference type="NCBI Taxonomy" id="67352"/>
    <lineage>
        <taxon>Bacteria</taxon>
        <taxon>Bacillati</taxon>
        <taxon>Actinomycetota</taxon>
        <taxon>Actinomycetes</taxon>
        <taxon>Kitasatosporales</taxon>
        <taxon>Streptomycetaceae</taxon>
        <taxon>Kitasatospora</taxon>
    </lineage>
</organism>
<keyword evidence="3" id="KW-0804">Transcription</keyword>
<dbReference type="InterPro" id="IPR018060">
    <property type="entry name" value="HTH_AraC"/>
</dbReference>
<dbReference type="Proteomes" id="UP001432222">
    <property type="component" value="Chromosome"/>
</dbReference>
<dbReference type="Pfam" id="PF12833">
    <property type="entry name" value="HTH_18"/>
    <property type="match status" value="1"/>
</dbReference>
<dbReference type="EMBL" id="CP108110">
    <property type="protein sequence ID" value="WUQ87134.1"/>
    <property type="molecule type" value="Genomic_DNA"/>
</dbReference>
<dbReference type="PROSITE" id="PS01124">
    <property type="entry name" value="HTH_ARAC_FAMILY_2"/>
    <property type="match status" value="1"/>
</dbReference>
<protein>
    <submittedName>
        <fullName evidence="5">AraC family transcriptional regulator</fullName>
    </submittedName>
</protein>
<evidence type="ECO:0000313" key="6">
    <source>
        <dbReference type="Proteomes" id="UP001432222"/>
    </source>
</evidence>
<accession>A0ABZ1UAM2</accession>
<dbReference type="RefSeq" id="WP_328957694.1">
    <property type="nucleotide sequence ID" value="NZ_CP108110.1"/>
</dbReference>
<reference evidence="5" key="1">
    <citation type="submission" date="2022-10" db="EMBL/GenBank/DDBJ databases">
        <title>The complete genomes of actinobacterial strains from the NBC collection.</title>
        <authorList>
            <person name="Joergensen T.S."/>
            <person name="Alvarez Arevalo M."/>
            <person name="Sterndorff E.B."/>
            <person name="Faurdal D."/>
            <person name="Vuksanovic O."/>
            <person name="Mourched A.-S."/>
            <person name="Charusanti P."/>
            <person name="Shaw S."/>
            <person name="Blin K."/>
            <person name="Weber T."/>
        </authorList>
    </citation>
    <scope>NUCLEOTIDE SEQUENCE</scope>
    <source>
        <strain evidence="5">NBC_00222</strain>
    </source>
</reference>
<dbReference type="PANTHER" id="PTHR46796:SF15">
    <property type="entry name" value="BLL1074 PROTEIN"/>
    <property type="match status" value="1"/>
</dbReference>
<evidence type="ECO:0000259" key="4">
    <source>
        <dbReference type="PROSITE" id="PS01124"/>
    </source>
</evidence>
<evidence type="ECO:0000313" key="5">
    <source>
        <dbReference type="EMBL" id="WUQ87134.1"/>
    </source>
</evidence>
<sequence>MSSSLYAERPPGAAPGRQVACVWVRRNAAGPAYGQLVVPDGCVDLVWSAAGLEVVGPDRAPRTVPVPGGAELAGVRFRPGAAGLLLGAMPARELCDLQVPLAEVAGAGVAERLAERLAERRAEGLVERGGEWGGEQRAGVRGPAEVAAVLDAFVASRVPGWAPDRVVERAVAALGRPEGVRLPDLAAELGLSERQLRRRVTDAVGYGPKTLHAVLRFRRAVAWARSDGRGGAGGAVPGLAEVAARAGYADQAHLTREVRRWSGVSPTVLLGRAAGRPGQAPPAAS</sequence>
<dbReference type="Gene3D" id="1.10.10.60">
    <property type="entry name" value="Homeodomain-like"/>
    <property type="match status" value="1"/>
</dbReference>